<dbReference type="GO" id="GO:0006788">
    <property type="term" value="P:heme oxidation"/>
    <property type="evidence" value="ECO:0007669"/>
    <property type="project" value="InterPro"/>
</dbReference>
<keyword evidence="2" id="KW-1185">Reference proteome</keyword>
<organism evidence="1 2">
    <name type="scientific">Deinococcus koreensis</name>
    <dbReference type="NCBI Taxonomy" id="2054903"/>
    <lineage>
        <taxon>Bacteria</taxon>
        <taxon>Thermotogati</taxon>
        <taxon>Deinococcota</taxon>
        <taxon>Deinococci</taxon>
        <taxon>Deinococcales</taxon>
        <taxon>Deinococcaceae</taxon>
        <taxon>Deinococcus</taxon>
    </lineage>
</organism>
<dbReference type="RefSeq" id="WP_103313992.1">
    <property type="nucleotide sequence ID" value="NZ_PPPD01000003.1"/>
</dbReference>
<dbReference type="InterPro" id="IPR016084">
    <property type="entry name" value="Haem_Oase-like_multi-hlx"/>
</dbReference>
<name>A0A2K3USH7_9DEIO</name>
<dbReference type="AlphaFoldDB" id="A0A2K3USH7"/>
<comment type="caution">
    <text evidence="1">The sequence shown here is derived from an EMBL/GenBank/DDBJ whole genome shotgun (WGS) entry which is preliminary data.</text>
</comment>
<dbReference type="Gene3D" id="1.20.910.10">
    <property type="entry name" value="Heme oxygenase-like"/>
    <property type="match status" value="1"/>
</dbReference>
<evidence type="ECO:0008006" key="3">
    <source>
        <dbReference type="Google" id="ProtNLM"/>
    </source>
</evidence>
<dbReference type="SUPFAM" id="SSF48613">
    <property type="entry name" value="Heme oxygenase-like"/>
    <property type="match status" value="1"/>
</dbReference>
<dbReference type="GO" id="GO:0004392">
    <property type="term" value="F:heme oxygenase (decyclizing) activity"/>
    <property type="evidence" value="ECO:0007669"/>
    <property type="project" value="InterPro"/>
</dbReference>
<proteinExistence type="predicted"/>
<evidence type="ECO:0000313" key="2">
    <source>
        <dbReference type="Proteomes" id="UP000236379"/>
    </source>
</evidence>
<reference evidence="1 2" key="1">
    <citation type="submission" date="2018-01" db="EMBL/GenBank/DDBJ databases">
        <title>Deinococcus koreensis sp. nov., a radiation-resistant bacterium isolated from river water.</title>
        <authorList>
            <person name="Choi A."/>
        </authorList>
    </citation>
    <scope>NUCLEOTIDE SEQUENCE [LARGE SCALE GENOMIC DNA]</scope>
    <source>
        <strain evidence="1 2">SJW1-2</strain>
    </source>
</reference>
<gene>
    <name evidence="1" type="ORF">CVO96_18780</name>
</gene>
<protein>
    <recommendedName>
        <fullName evidence="3">Heme oxygenase</fullName>
    </recommendedName>
</protein>
<dbReference type="Pfam" id="PF01126">
    <property type="entry name" value="Heme_oxygenase"/>
    <property type="match status" value="1"/>
</dbReference>
<dbReference type="OrthoDB" id="114943at2"/>
<dbReference type="EMBL" id="PPPD01000003">
    <property type="protein sequence ID" value="PNY79478.1"/>
    <property type="molecule type" value="Genomic_DNA"/>
</dbReference>
<dbReference type="Proteomes" id="UP000236379">
    <property type="component" value="Unassembled WGS sequence"/>
</dbReference>
<dbReference type="CDD" id="cd19166">
    <property type="entry name" value="HemeO-bac"/>
    <property type="match status" value="1"/>
</dbReference>
<accession>A0A2K3USH7</accession>
<dbReference type="InterPro" id="IPR016053">
    <property type="entry name" value="Haem_Oase-like"/>
</dbReference>
<sequence>MLLDALRTNTRPAHERLEARLSILRPDLTLAQYTDLLRRQYLLYLPLEAQVGRAIPAHWLALLDWPERRKTHLLGADLQALGERWPDAGASAETVRPALPDEAAAWGALYVLEGATLGGQVICRHLGPHLGLQPGAGLSFYASYGALVGPRWKAFLALLERRHEAAGPQAATFRAGAVQGACDTFAAFERWVVPALGPQRVVA</sequence>
<evidence type="ECO:0000313" key="1">
    <source>
        <dbReference type="EMBL" id="PNY79478.1"/>
    </source>
</evidence>